<keyword evidence="3" id="KW-1185">Reference proteome</keyword>
<proteinExistence type="predicted"/>
<evidence type="ECO:0000256" key="1">
    <source>
        <dbReference type="SAM" id="SignalP"/>
    </source>
</evidence>
<dbReference type="KEGG" id="vta:B0435"/>
<sequence length="760" mass="86408">MLHSKTERRNTATLRVLMMCPFLFFSAVSAADTIQLKSDQDQISISPSTLAIRWNGLSVNDAALTINSQAQKDYRILAQSEDQISWEVLPSGLHITASLTDRKLALSLKPKHEQVISRQQPATVNWFNLNETKSQTLLLPFSEGMRVPVVHPIWAQFLANNYSGSNTAQDLKMPFWTVEQNGTFINYQLLEATNNQLTFTDQQGRVDMAATHQFTPLNRTEPYKVQIALGGNLLSGAKQYRQWRELNNLADPLSAKASRNSEVTKLIGASHVYLFGKDPLSRSDVKDWWGLKHWYLELSGLTIAKSAAKELAGLHKQQGWFSAYHKQLLLESINASLSYPFTVGYPTLSDNTIAAQYRAAQSKVSWLAKHAGDYLIEPNRWGQALSIDMLKSFKQAGLSRLWLGFDNWMPSFYNTEVIEKAKQQGYLVGVYDSYNTAISPGSNDSWLTANLPKEMRFGCAIEMASGKKKSGFRNNGYYLNPNCHLDYVKQRVLDIVKYGRFNSLFLDVDATAMAREDYRDNSSENDMLHAFNQRLAWLGEQTGIVLGSEDGNALTTRGMAFAHGLETVGFGWTDADMTKNRKSKYYLGRWYPDNKPEYFFKSAQVKQPYRSLFFAPQYRVPLYQAVFHDEVINSHHWHTDSLKFSDVKSSRDLTAMLYNTPAMVHLTRDEALSSQSKRVQALKHYQTGFKPIHEQLWDKKLMSFTWLDSKGFVQQTTFEDGSKIIANFLTKPYKHNGITIDRQSIYAKLGNGDTIQWASK</sequence>
<evidence type="ECO:0000313" key="2">
    <source>
        <dbReference type="EMBL" id="SON52046.1"/>
    </source>
</evidence>
<protein>
    <recommendedName>
        <fullName evidence="4">Glycosyl hydrolase</fullName>
    </recommendedName>
</protein>
<dbReference type="AlphaFoldDB" id="A0A2N8ZJK1"/>
<reference evidence="2 3" key="1">
    <citation type="submission" date="2017-10" db="EMBL/GenBank/DDBJ databases">
        <authorList>
            <person name="Banno H."/>
            <person name="Chua N.-H."/>
        </authorList>
    </citation>
    <scope>NUCLEOTIDE SEQUENCE [LARGE SCALE GENOMIC DNA]</scope>
    <source>
        <strain evidence="2">Vibrio tapetis CECT4600</strain>
    </source>
</reference>
<dbReference type="RefSeq" id="WP_415239699.1">
    <property type="nucleotide sequence ID" value="NZ_LT960612.1"/>
</dbReference>
<feature type="signal peptide" evidence="1">
    <location>
        <begin position="1"/>
        <end position="30"/>
    </location>
</feature>
<accession>A0A2N8ZJK1</accession>
<evidence type="ECO:0000313" key="3">
    <source>
        <dbReference type="Proteomes" id="UP000235828"/>
    </source>
</evidence>
<feature type="chain" id="PRO_5014983692" description="Glycosyl hydrolase" evidence="1">
    <location>
        <begin position="31"/>
        <end position="760"/>
    </location>
</feature>
<keyword evidence="1" id="KW-0732">Signal</keyword>
<dbReference type="Pfam" id="PF11308">
    <property type="entry name" value="Glyco_hydro_129"/>
    <property type="match status" value="1"/>
</dbReference>
<gene>
    <name evidence="2" type="ORF">VTAP4600_B0435</name>
</gene>
<evidence type="ECO:0008006" key="4">
    <source>
        <dbReference type="Google" id="ProtNLM"/>
    </source>
</evidence>
<dbReference type="EMBL" id="LT960612">
    <property type="protein sequence ID" value="SON52046.1"/>
    <property type="molecule type" value="Genomic_DNA"/>
</dbReference>
<organism evidence="2 3">
    <name type="scientific">Vibrio tapetis subsp. tapetis</name>
    <dbReference type="NCBI Taxonomy" id="1671868"/>
    <lineage>
        <taxon>Bacteria</taxon>
        <taxon>Pseudomonadati</taxon>
        <taxon>Pseudomonadota</taxon>
        <taxon>Gammaproteobacteria</taxon>
        <taxon>Vibrionales</taxon>
        <taxon>Vibrionaceae</taxon>
        <taxon>Vibrio</taxon>
    </lineage>
</organism>
<dbReference type="Proteomes" id="UP000235828">
    <property type="component" value="Chromosome B"/>
</dbReference>
<dbReference type="InterPro" id="IPR021459">
    <property type="entry name" value="GH101-related"/>
</dbReference>
<name>A0A2N8ZJK1_9VIBR</name>